<evidence type="ECO:0000256" key="3">
    <source>
        <dbReference type="ARBA" id="ARBA00022692"/>
    </source>
</evidence>
<keyword evidence="5 8" id="KW-0472">Membrane</keyword>
<sequence length="586" mass="68651">MLLVITLCFFIFSDVSSTVKNIEVDVGMRHKIMRKELTEYFEYIRNNINIHKSAHFCIYFQDNTTEARDTATAIMKTLYCPGMSITNYAIWNMKRIEFRASVMFVFIKDRISGFNHILGEILRMRIYNVRIYTCFVICEEIIDDTFIDQLLLHLWEQNFIRYVIVYFRKNAEMEIISYDPFRGNKKVFNKKTAINKLFPDLLNDLNGYKFRVSMFEDWPTMKRNPNGKWNGFDYDMLRVIVRTLNASFIVVEPPQATAFFGAHNDIVENRSDFCFVRYFQMNNFGDVEFSFSTQLDPIHVFVPTPPMVMQYSYMYLIFDREVWCAIAFTAFVVMLLLKIVTTYYYNLPNCTFFYIALEIWAIALSVSRKNLVRMKGAIKFVILPWIVVSLILSTAFQSILRNNLQFPKYQHGLECLSDLADHDVTIYSAINFTNITLDTPKLSDNIVIKTNEQIKAMCEASDYSGAYLIPFFSFRSPSKKHNRKETSYRMIAEPILTGHGVYMFKKNSPFLDKFNDMIWKLKENGIYSKIQESSFTTISNSDKCNPEKMSLFQLQGVFLALMVGFLIALIAFLREVVSLNIRKLMK</sequence>
<evidence type="ECO:0000313" key="11">
    <source>
        <dbReference type="Proteomes" id="UP001431783"/>
    </source>
</evidence>
<evidence type="ECO:0000313" key="10">
    <source>
        <dbReference type="EMBL" id="KAK9879587.1"/>
    </source>
</evidence>
<keyword evidence="2" id="KW-1003">Cell membrane</keyword>
<dbReference type="PANTHER" id="PTHR42643:SF35">
    <property type="entry name" value="IONOTROPIC RECEPTOR 68A, ISOFORM A"/>
    <property type="match status" value="1"/>
</dbReference>
<keyword evidence="3 8" id="KW-0812">Transmembrane</keyword>
<evidence type="ECO:0008006" key="12">
    <source>
        <dbReference type="Google" id="ProtNLM"/>
    </source>
</evidence>
<feature type="transmembrane region" description="Helical" evidence="8">
    <location>
        <begin position="325"/>
        <end position="345"/>
    </location>
</feature>
<feature type="transmembrane region" description="Helical" evidence="8">
    <location>
        <begin position="380"/>
        <end position="400"/>
    </location>
</feature>
<evidence type="ECO:0000256" key="2">
    <source>
        <dbReference type="ARBA" id="ARBA00022475"/>
    </source>
</evidence>
<feature type="transmembrane region" description="Helical" evidence="8">
    <location>
        <begin position="551"/>
        <end position="573"/>
    </location>
</feature>
<feature type="signal peptide" evidence="9">
    <location>
        <begin position="1"/>
        <end position="17"/>
    </location>
</feature>
<keyword evidence="11" id="KW-1185">Reference proteome</keyword>
<dbReference type="Proteomes" id="UP001431783">
    <property type="component" value="Unassembled WGS sequence"/>
</dbReference>
<dbReference type="InterPro" id="IPR052192">
    <property type="entry name" value="Insect_Ionotropic_Sensory_Rcpt"/>
</dbReference>
<dbReference type="GO" id="GO:0005886">
    <property type="term" value="C:plasma membrane"/>
    <property type="evidence" value="ECO:0007669"/>
    <property type="project" value="UniProtKB-SubCell"/>
</dbReference>
<reference evidence="10 11" key="1">
    <citation type="submission" date="2023-03" db="EMBL/GenBank/DDBJ databases">
        <title>Genome insight into feeding habits of ladybird beetles.</title>
        <authorList>
            <person name="Li H.-S."/>
            <person name="Huang Y.-H."/>
            <person name="Pang H."/>
        </authorList>
    </citation>
    <scope>NUCLEOTIDE SEQUENCE [LARGE SCALE GENOMIC DNA]</scope>
    <source>
        <strain evidence="10">SYSU_2023b</strain>
        <tissue evidence="10">Whole body</tissue>
    </source>
</reference>
<dbReference type="EMBL" id="JARQZJ010000062">
    <property type="protein sequence ID" value="KAK9879587.1"/>
    <property type="molecule type" value="Genomic_DNA"/>
</dbReference>
<comment type="caution">
    <text evidence="10">The sequence shown here is derived from an EMBL/GenBank/DDBJ whole genome shotgun (WGS) entry which is preliminary data.</text>
</comment>
<keyword evidence="6" id="KW-0675">Receptor</keyword>
<evidence type="ECO:0000256" key="1">
    <source>
        <dbReference type="ARBA" id="ARBA00004651"/>
    </source>
</evidence>
<gene>
    <name evidence="10" type="ORF">WA026_006652</name>
</gene>
<evidence type="ECO:0000256" key="6">
    <source>
        <dbReference type="ARBA" id="ARBA00023170"/>
    </source>
</evidence>
<organism evidence="10 11">
    <name type="scientific">Henosepilachna vigintioctopunctata</name>
    <dbReference type="NCBI Taxonomy" id="420089"/>
    <lineage>
        <taxon>Eukaryota</taxon>
        <taxon>Metazoa</taxon>
        <taxon>Ecdysozoa</taxon>
        <taxon>Arthropoda</taxon>
        <taxon>Hexapoda</taxon>
        <taxon>Insecta</taxon>
        <taxon>Pterygota</taxon>
        <taxon>Neoptera</taxon>
        <taxon>Endopterygota</taxon>
        <taxon>Coleoptera</taxon>
        <taxon>Polyphaga</taxon>
        <taxon>Cucujiformia</taxon>
        <taxon>Coccinelloidea</taxon>
        <taxon>Coccinellidae</taxon>
        <taxon>Epilachninae</taxon>
        <taxon>Epilachnini</taxon>
        <taxon>Henosepilachna</taxon>
    </lineage>
</organism>
<comment type="subcellular location">
    <subcellularLocation>
        <location evidence="1">Cell membrane</location>
        <topology evidence="1">Multi-pass membrane protein</topology>
    </subcellularLocation>
</comment>
<protein>
    <recommendedName>
        <fullName evidence="12">Ionotropic receptor</fullName>
    </recommendedName>
</protein>
<dbReference type="SUPFAM" id="SSF53850">
    <property type="entry name" value="Periplasmic binding protein-like II"/>
    <property type="match status" value="1"/>
</dbReference>
<evidence type="ECO:0000256" key="7">
    <source>
        <dbReference type="ARBA" id="ARBA00023180"/>
    </source>
</evidence>
<keyword evidence="4 8" id="KW-1133">Transmembrane helix</keyword>
<evidence type="ECO:0000256" key="8">
    <source>
        <dbReference type="SAM" id="Phobius"/>
    </source>
</evidence>
<accession>A0AAW1UHA7</accession>
<dbReference type="Gene3D" id="3.40.190.10">
    <property type="entry name" value="Periplasmic binding protein-like II"/>
    <property type="match status" value="1"/>
</dbReference>
<evidence type="ECO:0000256" key="9">
    <source>
        <dbReference type="SAM" id="SignalP"/>
    </source>
</evidence>
<evidence type="ECO:0000256" key="5">
    <source>
        <dbReference type="ARBA" id="ARBA00023136"/>
    </source>
</evidence>
<evidence type="ECO:0000256" key="4">
    <source>
        <dbReference type="ARBA" id="ARBA00022989"/>
    </source>
</evidence>
<name>A0AAW1UHA7_9CUCU</name>
<dbReference type="AlphaFoldDB" id="A0AAW1UHA7"/>
<dbReference type="PANTHER" id="PTHR42643">
    <property type="entry name" value="IONOTROPIC RECEPTOR 20A-RELATED"/>
    <property type="match status" value="1"/>
</dbReference>
<keyword evidence="7" id="KW-0325">Glycoprotein</keyword>
<proteinExistence type="predicted"/>
<keyword evidence="9" id="KW-0732">Signal</keyword>
<feature type="chain" id="PRO_5043732766" description="Ionotropic receptor" evidence="9">
    <location>
        <begin position="18"/>
        <end position="586"/>
    </location>
</feature>